<dbReference type="AlphaFoldDB" id="A0A4U2MRM2"/>
<accession>A0A4U2MRM2</accession>
<feature type="transmembrane region" description="Helical" evidence="1">
    <location>
        <begin position="53"/>
        <end position="81"/>
    </location>
</feature>
<dbReference type="PANTHER" id="PTHR30590:SF3">
    <property type="entry name" value="HYPOTHETICAL MEMBRANE SPANNING PROTEIN"/>
    <property type="match status" value="1"/>
</dbReference>
<evidence type="ECO:0000259" key="2">
    <source>
        <dbReference type="Pfam" id="PF04235"/>
    </source>
</evidence>
<dbReference type="EMBL" id="SZOM01000149">
    <property type="protein sequence ID" value="TKH14073.1"/>
    <property type="molecule type" value="Genomic_DNA"/>
</dbReference>
<evidence type="ECO:0000313" key="4">
    <source>
        <dbReference type="Proteomes" id="UP000306037"/>
    </source>
</evidence>
<sequence>MNSIIDSKTRIVSLDIIRGFALLGILFINIPAFQLVVEGSSAPTNYGGIDETIRILIDVIITKKFFSIFSFLFGVGFYIFASNVEKRGDNPKRRFARRLGSLFIISLVHMFIFFGSILSAYACIGLLLIPFYHASLSTIAKWLGGIASAYLFCIVIQLVNIKNEMVTSIATSMTTDSTLIFLMFLAGFGVSKAGWIRRIWEFKKQIMRIQLAMLPLVIGGAVWIWLASSANSDQLSLIIKLSSIPTVVLYLSTMFLLLENKTVATLFTPVASVGRMALTNYVAQSIIAKVIFSFANIEFVTPTQTVWIALLIFTIQIIYTSIWFKFFKMGPLEKMWRTMTYGKRKA</sequence>
<dbReference type="RefSeq" id="WP_097858066.1">
    <property type="nucleotide sequence ID" value="NZ_JAOPQX010000068.1"/>
</dbReference>
<feature type="domain" description="DUF418" evidence="2">
    <location>
        <begin position="192"/>
        <end position="343"/>
    </location>
</feature>
<protein>
    <submittedName>
        <fullName evidence="3">DUF418 domain-containing protein</fullName>
    </submittedName>
</protein>
<proteinExistence type="predicted"/>
<reference evidence="3 4" key="1">
    <citation type="journal article" date="2019" name="Environ. Microbiol.">
        <title>An active ?-lactamase is a part of an orchestrated cell wall stress resistance network of Bacillus subtilis and related rhizosphere species.</title>
        <authorList>
            <person name="Bucher T."/>
            <person name="Keren-Paz A."/>
            <person name="Hausser J."/>
            <person name="Olender T."/>
            <person name="Cytryn E."/>
            <person name="Kolodkin-Gal I."/>
        </authorList>
    </citation>
    <scope>NUCLEOTIDE SEQUENCE [LARGE SCALE GENOMIC DNA]</scope>
    <source>
        <strain evidence="3 4">I71</strain>
    </source>
</reference>
<dbReference type="Pfam" id="PF04235">
    <property type="entry name" value="DUF418"/>
    <property type="match status" value="1"/>
</dbReference>
<evidence type="ECO:0000313" key="3">
    <source>
        <dbReference type="EMBL" id="TKH14073.1"/>
    </source>
</evidence>
<dbReference type="InterPro" id="IPR007349">
    <property type="entry name" value="DUF418"/>
</dbReference>
<feature type="transmembrane region" description="Helical" evidence="1">
    <location>
        <begin position="102"/>
        <end position="133"/>
    </location>
</feature>
<organism evidence="3 4">
    <name type="scientific">Bacillus wiedmannii</name>
    <dbReference type="NCBI Taxonomy" id="1890302"/>
    <lineage>
        <taxon>Bacteria</taxon>
        <taxon>Bacillati</taxon>
        <taxon>Bacillota</taxon>
        <taxon>Bacilli</taxon>
        <taxon>Bacillales</taxon>
        <taxon>Bacillaceae</taxon>
        <taxon>Bacillus</taxon>
        <taxon>Bacillus cereus group</taxon>
    </lineage>
</organism>
<gene>
    <name evidence="3" type="ORF">FC694_18375</name>
</gene>
<feature type="transmembrane region" description="Helical" evidence="1">
    <location>
        <begin position="206"/>
        <end position="226"/>
    </location>
</feature>
<keyword evidence="1" id="KW-1133">Transmembrane helix</keyword>
<feature type="transmembrane region" description="Helical" evidence="1">
    <location>
        <begin position="12"/>
        <end position="33"/>
    </location>
</feature>
<dbReference type="Proteomes" id="UP000306037">
    <property type="component" value="Unassembled WGS sequence"/>
</dbReference>
<keyword evidence="1" id="KW-0812">Transmembrane</keyword>
<name>A0A4U2MRM2_9BACI</name>
<feature type="transmembrane region" description="Helical" evidence="1">
    <location>
        <begin position="139"/>
        <end position="159"/>
    </location>
</feature>
<comment type="caution">
    <text evidence="3">The sequence shown here is derived from an EMBL/GenBank/DDBJ whole genome shotgun (WGS) entry which is preliminary data.</text>
</comment>
<feature type="transmembrane region" description="Helical" evidence="1">
    <location>
        <begin position="306"/>
        <end position="327"/>
    </location>
</feature>
<dbReference type="PANTHER" id="PTHR30590">
    <property type="entry name" value="INNER MEMBRANE PROTEIN"/>
    <property type="match status" value="1"/>
</dbReference>
<keyword evidence="1" id="KW-0472">Membrane</keyword>
<feature type="transmembrane region" description="Helical" evidence="1">
    <location>
        <begin position="238"/>
        <end position="258"/>
    </location>
</feature>
<feature type="transmembrane region" description="Helical" evidence="1">
    <location>
        <begin position="179"/>
        <end position="200"/>
    </location>
</feature>
<evidence type="ECO:0000256" key="1">
    <source>
        <dbReference type="SAM" id="Phobius"/>
    </source>
</evidence>
<dbReference type="InterPro" id="IPR052529">
    <property type="entry name" value="Bact_Transport_Assoc"/>
</dbReference>